<dbReference type="AlphaFoldDB" id="A0A3E3DW77"/>
<name>A0A3E3DW77_9FIRM</name>
<dbReference type="Proteomes" id="UP000261212">
    <property type="component" value="Unassembled WGS sequence"/>
</dbReference>
<dbReference type="SUPFAM" id="SSF47928">
    <property type="entry name" value="N-terminal domain of the delta subunit of the F1F0-ATP synthase"/>
    <property type="match status" value="1"/>
</dbReference>
<dbReference type="RefSeq" id="WP_117532562.1">
    <property type="nucleotide sequence ID" value="NZ_QUSM01000005.1"/>
</dbReference>
<keyword evidence="3 7" id="KW-0375">Hydrogen ion transport</keyword>
<accession>A0A3E3DW77</accession>
<keyword evidence="7" id="KW-0139">CF(1)</keyword>
<dbReference type="NCBIfam" id="TIGR01145">
    <property type="entry name" value="ATP_synt_delta"/>
    <property type="match status" value="1"/>
</dbReference>
<dbReference type="GO" id="GO:0016787">
    <property type="term" value="F:hydrolase activity"/>
    <property type="evidence" value="ECO:0007669"/>
    <property type="project" value="UniProtKB-KW"/>
</dbReference>
<keyword evidence="7" id="KW-1003">Cell membrane</keyword>
<dbReference type="InterPro" id="IPR026015">
    <property type="entry name" value="ATP_synth_OSCP/delta_N_sf"/>
</dbReference>
<dbReference type="HAMAP" id="MF_01416">
    <property type="entry name" value="ATP_synth_delta_bact"/>
    <property type="match status" value="1"/>
</dbReference>
<dbReference type="Pfam" id="PF00213">
    <property type="entry name" value="OSCP"/>
    <property type="match status" value="1"/>
</dbReference>
<gene>
    <name evidence="7 8" type="primary">atpH</name>
    <name evidence="8" type="ORF">DW687_09405</name>
</gene>
<comment type="function">
    <text evidence="7">F(1)F(0) ATP synthase produces ATP from ADP in the presence of a proton or sodium gradient. F-type ATPases consist of two structural domains, F(1) containing the extramembraneous catalytic core and F(0) containing the membrane proton channel, linked together by a central stalk and a peripheral stalk. During catalysis, ATP synthesis in the catalytic domain of F(1) is coupled via a rotary mechanism of the central stalk subunits to proton translocation.</text>
</comment>
<dbReference type="InterPro" id="IPR000711">
    <property type="entry name" value="ATPase_OSCP/dsu"/>
</dbReference>
<dbReference type="PRINTS" id="PR00125">
    <property type="entry name" value="ATPASEDELTA"/>
</dbReference>
<evidence type="ECO:0000313" key="9">
    <source>
        <dbReference type="Proteomes" id="UP000261212"/>
    </source>
</evidence>
<evidence type="ECO:0000256" key="7">
    <source>
        <dbReference type="HAMAP-Rule" id="MF_01416"/>
    </source>
</evidence>
<keyword evidence="5 7" id="KW-0472">Membrane</keyword>
<evidence type="ECO:0000256" key="3">
    <source>
        <dbReference type="ARBA" id="ARBA00022781"/>
    </source>
</evidence>
<keyword evidence="6 7" id="KW-0066">ATP synthesis</keyword>
<comment type="function">
    <text evidence="7">This protein is part of the stalk that links CF(0) to CF(1). It either transmits conformational changes from CF(0) to CF(1) or is implicated in proton conduction.</text>
</comment>
<evidence type="ECO:0000256" key="1">
    <source>
        <dbReference type="ARBA" id="ARBA00004370"/>
    </source>
</evidence>
<organism evidence="8 9">
    <name type="scientific">Anaerofustis stercorihominis</name>
    <dbReference type="NCBI Taxonomy" id="214853"/>
    <lineage>
        <taxon>Bacteria</taxon>
        <taxon>Bacillati</taxon>
        <taxon>Bacillota</taxon>
        <taxon>Clostridia</taxon>
        <taxon>Eubacteriales</taxon>
        <taxon>Eubacteriaceae</taxon>
        <taxon>Anaerofustis</taxon>
    </lineage>
</organism>
<keyword evidence="2 7" id="KW-0813">Transport</keyword>
<evidence type="ECO:0000256" key="6">
    <source>
        <dbReference type="ARBA" id="ARBA00023310"/>
    </source>
</evidence>
<protein>
    <recommendedName>
        <fullName evidence="7">ATP synthase subunit delta</fullName>
    </recommendedName>
    <alternativeName>
        <fullName evidence="7">ATP synthase F(1) sector subunit delta</fullName>
    </alternativeName>
    <alternativeName>
        <fullName evidence="7">F-type ATPase subunit delta</fullName>
        <shortName evidence="7">F-ATPase subunit delta</shortName>
    </alternativeName>
</protein>
<sequence>MSSASYMYAYSLSELCIEENMMEVVYKEFTDFYELLNKSQELYTLLSDETFKKEDKKRVIDNVFDKDDNIMLKNFLFLLVDKNRIGDIKLIYLDFKNLYLEHSGILNVEVKSANELSEELIGSLKNKLSDKFNKKIILSKRVDKNIIGGMILYINGKMIDLSVKNELDMIKRQLKETKIV</sequence>
<proteinExistence type="inferred from homology"/>
<dbReference type="PANTHER" id="PTHR11910">
    <property type="entry name" value="ATP SYNTHASE DELTA CHAIN"/>
    <property type="match status" value="1"/>
</dbReference>
<dbReference type="EMBL" id="QUSM01000005">
    <property type="protein sequence ID" value="RGD73564.1"/>
    <property type="molecule type" value="Genomic_DNA"/>
</dbReference>
<keyword evidence="8" id="KW-0378">Hydrolase</keyword>
<comment type="caution">
    <text evidence="8">The sequence shown here is derived from an EMBL/GenBank/DDBJ whole genome shotgun (WGS) entry which is preliminary data.</text>
</comment>
<dbReference type="GO" id="GO:0046933">
    <property type="term" value="F:proton-transporting ATP synthase activity, rotational mechanism"/>
    <property type="evidence" value="ECO:0007669"/>
    <property type="project" value="UniProtKB-UniRule"/>
</dbReference>
<comment type="subcellular location">
    <subcellularLocation>
        <location evidence="7">Cell membrane</location>
        <topology evidence="7">Peripheral membrane protein</topology>
    </subcellularLocation>
    <subcellularLocation>
        <location evidence="1">Membrane</location>
    </subcellularLocation>
</comment>
<evidence type="ECO:0000256" key="4">
    <source>
        <dbReference type="ARBA" id="ARBA00023065"/>
    </source>
</evidence>
<dbReference type="GO" id="GO:0005886">
    <property type="term" value="C:plasma membrane"/>
    <property type="evidence" value="ECO:0007669"/>
    <property type="project" value="UniProtKB-SubCell"/>
</dbReference>
<evidence type="ECO:0000256" key="2">
    <source>
        <dbReference type="ARBA" id="ARBA00022448"/>
    </source>
</evidence>
<evidence type="ECO:0000313" key="8">
    <source>
        <dbReference type="EMBL" id="RGD73564.1"/>
    </source>
</evidence>
<keyword evidence="4 7" id="KW-0406">Ion transport</keyword>
<comment type="similarity">
    <text evidence="7">Belongs to the ATPase delta chain family.</text>
</comment>
<evidence type="ECO:0000256" key="5">
    <source>
        <dbReference type="ARBA" id="ARBA00023136"/>
    </source>
</evidence>
<dbReference type="Gene3D" id="1.10.520.20">
    <property type="entry name" value="N-terminal domain of the delta subunit of the F1F0-ATP synthase"/>
    <property type="match status" value="1"/>
</dbReference>
<dbReference type="GO" id="GO:0045259">
    <property type="term" value="C:proton-transporting ATP synthase complex"/>
    <property type="evidence" value="ECO:0007669"/>
    <property type="project" value="UniProtKB-KW"/>
</dbReference>
<reference evidence="8 9" key="1">
    <citation type="submission" date="2018-08" db="EMBL/GenBank/DDBJ databases">
        <title>A genome reference for cultivated species of the human gut microbiota.</title>
        <authorList>
            <person name="Zou Y."/>
            <person name="Xue W."/>
            <person name="Luo G."/>
        </authorList>
    </citation>
    <scope>NUCLEOTIDE SEQUENCE [LARGE SCALE GENOMIC DNA]</scope>
    <source>
        <strain evidence="8 9">AM25-6</strain>
    </source>
</reference>